<evidence type="ECO:0000313" key="1">
    <source>
        <dbReference type="EnsemblPlants" id="HORVU.MOREX.r3.1HG0048110.1"/>
    </source>
</evidence>
<keyword evidence="2" id="KW-1185">Reference proteome</keyword>
<dbReference type="OrthoDB" id="629681at2759"/>
<dbReference type="Gramene" id="HORVU.MOREX.r2.1HG0037540.1">
    <property type="protein sequence ID" value="HORVU.MOREX.r2.1HG0037540.1"/>
    <property type="gene ID" value="HORVU.MOREX.r2.1HG0037540"/>
</dbReference>
<sequence length="358" mass="41284">MEENHWETFRGIDFGVAGEFKVKVEDEEARNRTDSTTFGLHQCVYTVGPVESQKMVKKGSLGNQISKEQFVFLASLNKHPNAFFVENYYMDGDGIGCLVVESLNGRFQSWLNYQVDTKNKQPSAPTLFTADGRMLPTLRTIILSLCSFVEHVLEKRWYPRHLTMDDLYLKMMNNQPTLKVLMSDVIQGTTPTRIASVWNHVKEIITHCCTLDNATLSGDSSSFYDFIGRQSKRVPLETYPDAWSYADKSAYLLLIMQEEMVMMKRYVQASGIVWPTEDGLIQPMLQLILDHDKTSTYDTDVPWDYIRLCRNVNKKFDVPKSVKAVIKDHIGFLKKMEEWTPMIWANLYETIGPLSLRR</sequence>
<protein>
    <submittedName>
        <fullName evidence="1">Uncharacterized protein</fullName>
    </submittedName>
</protein>
<organism evidence="1 2">
    <name type="scientific">Hordeum vulgare subsp. vulgare</name>
    <name type="common">Domesticated barley</name>
    <dbReference type="NCBI Taxonomy" id="112509"/>
    <lineage>
        <taxon>Eukaryota</taxon>
        <taxon>Viridiplantae</taxon>
        <taxon>Streptophyta</taxon>
        <taxon>Embryophyta</taxon>
        <taxon>Tracheophyta</taxon>
        <taxon>Spermatophyta</taxon>
        <taxon>Magnoliopsida</taxon>
        <taxon>Liliopsida</taxon>
        <taxon>Poales</taxon>
        <taxon>Poaceae</taxon>
        <taxon>BOP clade</taxon>
        <taxon>Pooideae</taxon>
        <taxon>Triticodae</taxon>
        <taxon>Triticeae</taxon>
        <taxon>Hordeinae</taxon>
        <taxon>Hordeum</taxon>
    </lineage>
</organism>
<reference evidence="2" key="1">
    <citation type="journal article" date="2012" name="Nature">
        <title>A physical, genetic and functional sequence assembly of the barley genome.</title>
        <authorList>
            <consortium name="The International Barley Genome Sequencing Consortium"/>
            <person name="Mayer K.F."/>
            <person name="Waugh R."/>
            <person name="Brown J.W."/>
            <person name="Schulman A."/>
            <person name="Langridge P."/>
            <person name="Platzer M."/>
            <person name="Fincher G.B."/>
            <person name="Muehlbauer G.J."/>
            <person name="Sato K."/>
            <person name="Close T.J."/>
            <person name="Wise R.P."/>
            <person name="Stein N."/>
        </authorList>
    </citation>
    <scope>NUCLEOTIDE SEQUENCE [LARGE SCALE GENOMIC DNA]</scope>
    <source>
        <strain evidence="2">cv. Morex</strain>
    </source>
</reference>
<dbReference type="EnsemblPlants" id="HORVU.MOREX.r3.1HG0048110.1">
    <property type="protein sequence ID" value="HORVU.MOREX.r3.1HG0048110.1"/>
    <property type="gene ID" value="HORVU.MOREX.r3.1HG0048110"/>
</dbReference>
<dbReference type="AlphaFoldDB" id="A0A8I7B0Y6"/>
<proteinExistence type="predicted"/>
<reference evidence="1" key="2">
    <citation type="submission" date="2020-10" db="EMBL/GenBank/DDBJ databases">
        <authorList>
            <person name="Scholz U."/>
            <person name="Mascher M."/>
            <person name="Fiebig A."/>
        </authorList>
    </citation>
    <scope>NUCLEOTIDE SEQUENCE [LARGE SCALE GENOMIC DNA]</scope>
    <source>
        <strain evidence="1">cv. Morex</strain>
    </source>
</reference>
<evidence type="ECO:0000313" key="2">
    <source>
        <dbReference type="Proteomes" id="UP000011116"/>
    </source>
</evidence>
<gene>
    <name evidence="1" type="primary">LOC123410234</name>
</gene>
<name>A0A8I7B0Y6_HORVV</name>
<dbReference type="Proteomes" id="UP000011116">
    <property type="component" value="Chromosome 1H"/>
</dbReference>
<dbReference type="Gramene" id="HORVU.MOREX.r3.1HG0048110.1">
    <property type="protein sequence ID" value="HORVU.MOREX.r3.1HG0048110.1"/>
    <property type="gene ID" value="HORVU.MOREX.r3.1HG0048110"/>
</dbReference>
<accession>A0A8I7B0Y6</accession>
<reference evidence="1" key="3">
    <citation type="submission" date="2022-01" db="UniProtKB">
        <authorList>
            <consortium name="EnsemblPlants"/>
        </authorList>
    </citation>
    <scope>IDENTIFICATION</scope>
    <source>
        <strain evidence="1">subsp. vulgare</strain>
    </source>
</reference>